<proteinExistence type="predicted"/>
<evidence type="ECO:0000313" key="2">
    <source>
        <dbReference type="EMBL" id="KIY70799.1"/>
    </source>
</evidence>
<dbReference type="AlphaFoldDB" id="A0A0D7BKZ4"/>
<name>A0A0D7BKZ4_9AGAR</name>
<feature type="compositionally biased region" description="Basic and acidic residues" evidence="1">
    <location>
        <begin position="32"/>
        <end position="51"/>
    </location>
</feature>
<feature type="region of interest" description="Disordered" evidence="1">
    <location>
        <begin position="32"/>
        <end position="102"/>
    </location>
</feature>
<feature type="non-terminal residue" evidence="2">
    <location>
        <position position="102"/>
    </location>
</feature>
<keyword evidence="3" id="KW-1185">Reference proteome</keyword>
<protein>
    <submittedName>
        <fullName evidence="2">Uncharacterized protein</fullName>
    </submittedName>
</protein>
<sequence length="102" mass="11248">MTVSVGVPGFKARRGREISRCGARTARVDIERRQSAFVQENERGEPTPESRRPRKQAGGWGRMKGNAELIPGVPGLSPTEQEGAGQRTNYSPNWLGQDERDA</sequence>
<evidence type="ECO:0000256" key="1">
    <source>
        <dbReference type="SAM" id="MobiDB-lite"/>
    </source>
</evidence>
<organism evidence="2 3">
    <name type="scientific">Cylindrobasidium torrendii FP15055 ss-10</name>
    <dbReference type="NCBI Taxonomy" id="1314674"/>
    <lineage>
        <taxon>Eukaryota</taxon>
        <taxon>Fungi</taxon>
        <taxon>Dikarya</taxon>
        <taxon>Basidiomycota</taxon>
        <taxon>Agaricomycotina</taxon>
        <taxon>Agaricomycetes</taxon>
        <taxon>Agaricomycetidae</taxon>
        <taxon>Agaricales</taxon>
        <taxon>Marasmiineae</taxon>
        <taxon>Physalacriaceae</taxon>
        <taxon>Cylindrobasidium</taxon>
    </lineage>
</organism>
<gene>
    <name evidence="2" type="ORF">CYLTODRAFT_419472</name>
</gene>
<reference evidence="2 3" key="1">
    <citation type="journal article" date="2015" name="Fungal Genet. Biol.">
        <title>Evolution of novel wood decay mechanisms in Agaricales revealed by the genome sequences of Fistulina hepatica and Cylindrobasidium torrendii.</title>
        <authorList>
            <person name="Floudas D."/>
            <person name="Held B.W."/>
            <person name="Riley R."/>
            <person name="Nagy L.G."/>
            <person name="Koehler G."/>
            <person name="Ransdell A.S."/>
            <person name="Younus H."/>
            <person name="Chow J."/>
            <person name="Chiniquy J."/>
            <person name="Lipzen A."/>
            <person name="Tritt A."/>
            <person name="Sun H."/>
            <person name="Haridas S."/>
            <person name="LaButti K."/>
            <person name="Ohm R.A."/>
            <person name="Kues U."/>
            <person name="Blanchette R.A."/>
            <person name="Grigoriev I.V."/>
            <person name="Minto R.E."/>
            <person name="Hibbett D.S."/>
        </authorList>
    </citation>
    <scope>NUCLEOTIDE SEQUENCE [LARGE SCALE GENOMIC DNA]</scope>
    <source>
        <strain evidence="2 3">FP15055 ss-10</strain>
    </source>
</reference>
<dbReference type="Proteomes" id="UP000054007">
    <property type="component" value="Unassembled WGS sequence"/>
</dbReference>
<evidence type="ECO:0000313" key="3">
    <source>
        <dbReference type="Proteomes" id="UP000054007"/>
    </source>
</evidence>
<accession>A0A0D7BKZ4</accession>
<dbReference type="EMBL" id="KN880463">
    <property type="protein sequence ID" value="KIY70799.1"/>
    <property type="molecule type" value="Genomic_DNA"/>
</dbReference>